<accession>A0ABT4X6Y1</accession>
<dbReference type="PANTHER" id="PTHR42852:SF17">
    <property type="entry name" value="THIOREDOXIN-LIKE PROTEIN HI_1115"/>
    <property type="match status" value="1"/>
</dbReference>
<dbReference type="EMBL" id="JAQKAB010000011">
    <property type="protein sequence ID" value="MDA7027955.1"/>
    <property type="molecule type" value="Genomic_DNA"/>
</dbReference>
<sequence>MNNQKHSWFRIAIIFVLALAVGFAIYQNFANKTTETVGHLNEQAPNFKWTTLAGEKINLKDLSGKAVLVNFWASWCGPCKKEMPVIEQAYQQYQNDRFEVVAVNIQEPDATVKSFLKDHQLTFPVVLDKTGDIYDSWGVNNLPVSYFISPDGTIKRKFEGEMSKEQLDQWIKELLKL</sequence>
<evidence type="ECO:0000313" key="4">
    <source>
        <dbReference type="EMBL" id="MDA7027955.1"/>
    </source>
</evidence>
<dbReference type="PROSITE" id="PS00194">
    <property type="entry name" value="THIOREDOXIN_1"/>
    <property type="match status" value="1"/>
</dbReference>
<dbReference type="CDD" id="cd02966">
    <property type="entry name" value="TlpA_like_family"/>
    <property type="match status" value="1"/>
</dbReference>
<keyword evidence="2" id="KW-1133">Transmembrane helix</keyword>
<dbReference type="InterPro" id="IPR013766">
    <property type="entry name" value="Thioredoxin_domain"/>
</dbReference>
<keyword evidence="1" id="KW-1015">Disulfide bond</keyword>
<evidence type="ECO:0000313" key="5">
    <source>
        <dbReference type="Proteomes" id="UP001211894"/>
    </source>
</evidence>
<dbReference type="RefSeq" id="WP_271341775.1">
    <property type="nucleotide sequence ID" value="NZ_JAQKAB010000011.1"/>
</dbReference>
<gene>
    <name evidence="4" type="primary">resA</name>
    <name evidence="4" type="ORF">PJ311_15375</name>
</gene>
<reference evidence="4 5" key="1">
    <citation type="submission" date="2023-01" db="EMBL/GenBank/DDBJ databases">
        <title>Bacillus changyiensis sp. nov., isolated from a coastal deposit.</title>
        <authorList>
            <person name="Xiao G."/>
            <person name="Lai Q."/>
            <person name="Hu Z."/>
            <person name="Shao Z."/>
        </authorList>
    </citation>
    <scope>NUCLEOTIDE SEQUENCE [LARGE SCALE GENOMIC DNA]</scope>
    <source>
        <strain evidence="4 5">CLL-7-23</strain>
    </source>
</reference>
<keyword evidence="2" id="KW-0472">Membrane</keyword>
<dbReference type="SUPFAM" id="SSF52833">
    <property type="entry name" value="Thioredoxin-like"/>
    <property type="match status" value="1"/>
</dbReference>
<dbReference type="PROSITE" id="PS51352">
    <property type="entry name" value="THIOREDOXIN_2"/>
    <property type="match status" value="1"/>
</dbReference>
<organism evidence="4 5">
    <name type="scientific">Bacillus changyiensis</name>
    <dbReference type="NCBI Taxonomy" id="3004103"/>
    <lineage>
        <taxon>Bacteria</taxon>
        <taxon>Bacillati</taxon>
        <taxon>Bacillota</taxon>
        <taxon>Bacilli</taxon>
        <taxon>Bacillales</taxon>
        <taxon>Bacillaceae</taxon>
        <taxon>Bacillus</taxon>
    </lineage>
</organism>
<dbReference type="InterPro" id="IPR036249">
    <property type="entry name" value="Thioredoxin-like_sf"/>
</dbReference>
<comment type="caution">
    <text evidence="4">The sequence shown here is derived from an EMBL/GenBank/DDBJ whole genome shotgun (WGS) entry which is preliminary data.</text>
</comment>
<feature type="transmembrane region" description="Helical" evidence="2">
    <location>
        <begin position="7"/>
        <end position="26"/>
    </location>
</feature>
<dbReference type="PANTHER" id="PTHR42852">
    <property type="entry name" value="THIOL:DISULFIDE INTERCHANGE PROTEIN DSBE"/>
    <property type="match status" value="1"/>
</dbReference>
<dbReference type="Proteomes" id="UP001211894">
    <property type="component" value="Unassembled WGS sequence"/>
</dbReference>
<dbReference type="InterPro" id="IPR050553">
    <property type="entry name" value="Thioredoxin_ResA/DsbE_sf"/>
</dbReference>
<evidence type="ECO:0000256" key="2">
    <source>
        <dbReference type="SAM" id="Phobius"/>
    </source>
</evidence>
<keyword evidence="5" id="KW-1185">Reference proteome</keyword>
<dbReference type="InterPro" id="IPR000866">
    <property type="entry name" value="AhpC/TSA"/>
</dbReference>
<dbReference type="Gene3D" id="3.40.30.10">
    <property type="entry name" value="Glutaredoxin"/>
    <property type="match status" value="1"/>
</dbReference>
<name>A0ABT4X6Y1_9BACI</name>
<dbReference type="Pfam" id="PF00578">
    <property type="entry name" value="AhpC-TSA"/>
    <property type="match status" value="1"/>
</dbReference>
<keyword evidence="2" id="KW-0812">Transmembrane</keyword>
<evidence type="ECO:0000259" key="3">
    <source>
        <dbReference type="PROSITE" id="PS51352"/>
    </source>
</evidence>
<dbReference type="NCBIfam" id="NF002854">
    <property type="entry name" value="PRK03147.1"/>
    <property type="match status" value="1"/>
</dbReference>
<evidence type="ECO:0000256" key="1">
    <source>
        <dbReference type="ARBA" id="ARBA00023157"/>
    </source>
</evidence>
<feature type="domain" description="Thioredoxin" evidence="3">
    <location>
        <begin position="38"/>
        <end position="176"/>
    </location>
</feature>
<dbReference type="InterPro" id="IPR017937">
    <property type="entry name" value="Thioredoxin_CS"/>
</dbReference>
<protein>
    <submittedName>
        <fullName evidence="4">Thiol-disulfide oxidoreductase ResA</fullName>
    </submittedName>
</protein>
<proteinExistence type="predicted"/>